<dbReference type="PANTHER" id="PTHR40079:SF4">
    <property type="entry name" value="GH26 DOMAIN-CONTAINING PROTEIN-RELATED"/>
    <property type="match status" value="1"/>
</dbReference>
<dbReference type="InterPro" id="IPR022790">
    <property type="entry name" value="GH26_dom"/>
</dbReference>
<dbReference type="EMBL" id="JADNYM010000010">
    <property type="protein sequence ID" value="MBG0739661.1"/>
    <property type="molecule type" value="Genomic_DNA"/>
</dbReference>
<keyword evidence="6" id="KW-0472">Membrane</keyword>
<dbReference type="PANTHER" id="PTHR40079">
    <property type="entry name" value="MANNAN ENDO-1,4-BETA-MANNOSIDASE E-RELATED"/>
    <property type="match status" value="1"/>
</dbReference>
<feature type="transmembrane region" description="Helical" evidence="6">
    <location>
        <begin position="39"/>
        <end position="60"/>
    </location>
</feature>
<dbReference type="PROSITE" id="PS51764">
    <property type="entry name" value="GH26"/>
    <property type="match status" value="1"/>
</dbReference>
<protein>
    <submittedName>
        <fullName evidence="8">Beta-mannanase</fullName>
    </submittedName>
</protein>
<dbReference type="Gene3D" id="3.20.20.80">
    <property type="entry name" value="Glycosidases"/>
    <property type="match status" value="1"/>
</dbReference>
<comment type="caution">
    <text evidence="8">The sequence shown here is derived from an EMBL/GenBank/DDBJ whole genome shotgun (WGS) entry which is preliminary data.</text>
</comment>
<keyword evidence="3 4" id="KW-0326">Glycosidase</keyword>
<sequence length="381" mass="41705">MNMIDPTSGDKASESRPAPVRTRKARSLGQIPALRPGRISAGVLSAAIVLALVCLGLTVLTRDGGAGRDSVTDSGWNYAGTPPISNKKLKFGITTHNGAGDADAVAQSVGEYPAMIQTYVDFSRSFDVANIRATIDHGAVPIVTWEPWLAGKGVNQPGFRLATIIDGSHDAYISSVADQLVAAGDPKLSIRLAHEMNGYWYPWSEQENSNQPGEYVRAWRHIVELFRATGLRNVNWIWSPNAPSGRTQDLAGLYPGSRYVGQVGLDAYNFGSRGSIKTWTPVDQLFGDGLDELARVAPGKPIIIAETASVESAGSDSKAEWIRDMVAYLDSWRSSKDGRIYGFLWFNYRKFEGPVNRTVDWRFNSTPADLQAMRDALRKRQ</sequence>
<gene>
    <name evidence="8" type="ORF">IV500_09710</name>
</gene>
<dbReference type="SUPFAM" id="SSF51445">
    <property type="entry name" value="(Trans)glycosidases"/>
    <property type="match status" value="1"/>
</dbReference>
<organism evidence="8 9">
    <name type="scientific">Arthrobacter terrae</name>
    <dbReference type="NCBI Taxonomy" id="2935737"/>
    <lineage>
        <taxon>Bacteria</taxon>
        <taxon>Bacillati</taxon>
        <taxon>Actinomycetota</taxon>
        <taxon>Actinomycetes</taxon>
        <taxon>Micrococcales</taxon>
        <taxon>Micrococcaceae</taxon>
        <taxon>Arthrobacter</taxon>
    </lineage>
</organism>
<comment type="similarity">
    <text evidence="1 4">Belongs to the glycosyl hydrolase 26 family.</text>
</comment>
<dbReference type="Pfam" id="PF02156">
    <property type="entry name" value="Glyco_hydro_26"/>
    <property type="match status" value="1"/>
</dbReference>
<feature type="active site" description="Nucleophile" evidence="4">
    <location>
        <position position="306"/>
    </location>
</feature>
<dbReference type="InterPro" id="IPR000805">
    <property type="entry name" value="Glyco_hydro_26"/>
</dbReference>
<accession>A0A931G4F4</accession>
<dbReference type="RefSeq" id="WP_196396596.1">
    <property type="nucleotide sequence ID" value="NZ_JADNYM010000010.1"/>
</dbReference>
<evidence type="ECO:0000256" key="6">
    <source>
        <dbReference type="SAM" id="Phobius"/>
    </source>
</evidence>
<dbReference type="GO" id="GO:0016985">
    <property type="term" value="F:mannan endo-1,4-beta-mannosidase activity"/>
    <property type="evidence" value="ECO:0007669"/>
    <property type="project" value="InterPro"/>
</dbReference>
<evidence type="ECO:0000313" key="8">
    <source>
        <dbReference type="EMBL" id="MBG0739661.1"/>
    </source>
</evidence>
<evidence type="ECO:0000256" key="5">
    <source>
        <dbReference type="SAM" id="MobiDB-lite"/>
    </source>
</evidence>
<evidence type="ECO:0000256" key="4">
    <source>
        <dbReference type="PROSITE-ProRule" id="PRU01100"/>
    </source>
</evidence>
<evidence type="ECO:0000256" key="1">
    <source>
        <dbReference type="ARBA" id="ARBA00007754"/>
    </source>
</evidence>
<dbReference type="AlphaFoldDB" id="A0A931G4F4"/>
<keyword evidence="6" id="KW-1133">Transmembrane helix</keyword>
<keyword evidence="9" id="KW-1185">Reference proteome</keyword>
<dbReference type="GO" id="GO:0006080">
    <property type="term" value="P:substituted mannan metabolic process"/>
    <property type="evidence" value="ECO:0007669"/>
    <property type="project" value="InterPro"/>
</dbReference>
<keyword evidence="6" id="KW-0812">Transmembrane</keyword>
<dbReference type="Proteomes" id="UP000655366">
    <property type="component" value="Unassembled WGS sequence"/>
</dbReference>
<feature type="domain" description="GH26" evidence="7">
    <location>
        <begin position="70"/>
        <end position="376"/>
    </location>
</feature>
<keyword evidence="2 4" id="KW-0378">Hydrolase</keyword>
<reference evidence="8 9" key="1">
    <citation type="submission" date="2020-11" db="EMBL/GenBank/DDBJ databases">
        <title>Arthrobacter antarcticus sp. nov., isolated from Antarctic Soil.</title>
        <authorList>
            <person name="Li J."/>
        </authorList>
    </citation>
    <scope>NUCLEOTIDE SEQUENCE [LARGE SCALE GENOMIC DNA]</scope>
    <source>
        <strain evidence="8 9">Z1-20</strain>
    </source>
</reference>
<feature type="active site" description="Proton donor" evidence="4">
    <location>
        <position position="195"/>
    </location>
</feature>
<proteinExistence type="inferred from homology"/>
<evidence type="ECO:0000313" key="9">
    <source>
        <dbReference type="Proteomes" id="UP000655366"/>
    </source>
</evidence>
<name>A0A931G4F4_9MICC</name>
<feature type="region of interest" description="Disordered" evidence="5">
    <location>
        <begin position="1"/>
        <end position="29"/>
    </location>
</feature>
<evidence type="ECO:0000256" key="3">
    <source>
        <dbReference type="ARBA" id="ARBA00023295"/>
    </source>
</evidence>
<dbReference type="InterPro" id="IPR017853">
    <property type="entry name" value="GH"/>
</dbReference>
<evidence type="ECO:0000256" key="2">
    <source>
        <dbReference type="ARBA" id="ARBA00022801"/>
    </source>
</evidence>
<evidence type="ECO:0000259" key="7">
    <source>
        <dbReference type="PROSITE" id="PS51764"/>
    </source>
</evidence>